<dbReference type="RefSeq" id="WP_289724969.1">
    <property type="nucleotide sequence ID" value="NZ_JAUDUY010000003.1"/>
</dbReference>
<dbReference type="EMBL" id="JAUDUY010000003">
    <property type="protein sequence ID" value="MDM9631561.1"/>
    <property type="molecule type" value="Genomic_DNA"/>
</dbReference>
<reference evidence="1" key="1">
    <citation type="submission" date="2023-06" db="EMBL/GenBank/DDBJ databases">
        <title>Robiginitalea aurantiacus sp. nov. and Algoriphagus sediminis sp. nov., isolated from coastal sediment.</title>
        <authorList>
            <person name="Zhou Z.Y."/>
            <person name="An J."/>
            <person name="Jia Y.W."/>
            <person name="Du Z.J."/>
        </authorList>
    </citation>
    <scope>NUCLEOTIDE SEQUENCE</scope>
    <source>
        <strain evidence="1">M39</strain>
    </source>
</reference>
<name>A0ABT7WF64_9FLAO</name>
<protein>
    <submittedName>
        <fullName evidence="1">DUF2490 domain-containing protein</fullName>
    </submittedName>
</protein>
<evidence type="ECO:0000313" key="1">
    <source>
        <dbReference type="EMBL" id="MDM9631561.1"/>
    </source>
</evidence>
<evidence type="ECO:0000313" key="2">
    <source>
        <dbReference type="Proteomes" id="UP001174839"/>
    </source>
</evidence>
<sequence length="284" mass="33233">MHYEALWSKIPIAKIALSLLGVMCYLQSVSAQDSIVDQEVEVNGQAWLDYNFRTAMKDSRFLSTQVGFRTINPAIFNRFLGISTLNLRAKSWFKRKQEGAEPWIRSYHLGAGIIYTNNFNEDNNFEFRLIQGMKFAIPTIKGFKIYNYSRIEERFQYSFDGLGWDTGFRLRHRFSITISWKKHYLHFTEGFYFPISAELFFNLKRTDRFNDLIRLSPGIGYKFENGLKLELYAIYNRTRNLTETNNASNDLILRLRIFKEKPNQLTPLAPANEFDESGSGDQNN</sequence>
<gene>
    <name evidence="1" type="ORF">QU605_08770</name>
</gene>
<dbReference type="InterPro" id="IPR019619">
    <property type="entry name" value="DUF2490"/>
</dbReference>
<dbReference type="Pfam" id="PF10677">
    <property type="entry name" value="DUF2490"/>
    <property type="match status" value="1"/>
</dbReference>
<comment type="caution">
    <text evidence="1">The sequence shown here is derived from an EMBL/GenBank/DDBJ whole genome shotgun (WGS) entry which is preliminary data.</text>
</comment>
<keyword evidence="2" id="KW-1185">Reference proteome</keyword>
<dbReference type="Proteomes" id="UP001174839">
    <property type="component" value="Unassembled WGS sequence"/>
</dbReference>
<proteinExistence type="predicted"/>
<accession>A0ABT7WF64</accession>
<organism evidence="1 2">
    <name type="scientific">Robiginitalea aurantiaca</name>
    <dbReference type="NCBI Taxonomy" id="3056915"/>
    <lineage>
        <taxon>Bacteria</taxon>
        <taxon>Pseudomonadati</taxon>
        <taxon>Bacteroidota</taxon>
        <taxon>Flavobacteriia</taxon>
        <taxon>Flavobacteriales</taxon>
        <taxon>Flavobacteriaceae</taxon>
        <taxon>Robiginitalea</taxon>
    </lineage>
</organism>